<comment type="caution">
    <text evidence="2">The sequence shown here is derived from an EMBL/GenBank/DDBJ whole genome shotgun (WGS) entry which is preliminary data.</text>
</comment>
<dbReference type="RefSeq" id="WP_169385751.1">
    <property type="nucleotide sequence ID" value="NZ_JAAXLA010000137.1"/>
</dbReference>
<evidence type="ECO:0000313" key="3">
    <source>
        <dbReference type="Proteomes" id="UP000820669"/>
    </source>
</evidence>
<protein>
    <submittedName>
        <fullName evidence="2">Uncharacterized protein</fullName>
    </submittedName>
</protein>
<gene>
    <name evidence="2" type="ORF">HF526_33940</name>
</gene>
<feature type="region of interest" description="Disordered" evidence="1">
    <location>
        <begin position="100"/>
        <end position="126"/>
    </location>
</feature>
<feature type="compositionally biased region" description="Basic and acidic residues" evidence="1">
    <location>
        <begin position="13"/>
        <end position="24"/>
    </location>
</feature>
<feature type="region of interest" description="Disordered" evidence="1">
    <location>
        <begin position="1"/>
        <end position="24"/>
    </location>
</feature>
<reference evidence="2 3" key="1">
    <citation type="submission" date="2020-04" db="EMBL/GenBank/DDBJ databases">
        <authorList>
            <person name="Klaysubun C."/>
            <person name="Duangmal K."/>
            <person name="Lipun K."/>
        </authorList>
    </citation>
    <scope>NUCLEOTIDE SEQUENCE [LARGE SCALE GENOMIC DNA]</scope>
    <source>
        <strain evidence="2 3">K10HN5</strain>
    </source>
</reference>
<dbReference type="Proteomes" id="UP000820669">
    <property type="component" value="Unassembled WGS sequence"/>
</dbReference>
<accession>A0ABX1SL06</accession>
<keyword evidence="3" id="KW-1185">Reference proteome</keyword>
<sequence>MSVDATPTPPAADGDRATPDRWGDIARLPARTVARDHPRRWADTGLPDSLADLDTPLETVWAAARLALDGADQHTLAHTLGLADDAALRIIVATTEQLIATTSEADSEGDRADPGERGASGGAPPP</sequence>
<dbReference type="EMBL" id="JAAXLA010000137">
    <property type="protein sequence ID" value="NMI02251.1"/>
    <property type="molecule type" value="Genomic_DNA"/>
</dbReference>
<evidence type="ECO:0000256" key="1">
    <source>
        <dbReference type="SAM" id="MobiDB-lite"/>
    </source>
</evidence>
<name>A0ABX1SL06_9PSEU</name>
<organism evidence="2 3">
    <name type="scientific">Pseudonocardia acidicola</name>
    <dbReference type="NCBI Taxonomy" id="2724939"/>
    <lineage>
        <taxon>Bacteria</taxon>
        <taxon>Bacillati</taxon>
        <taxon>Actinomycetota</taxon>
        <taxon>Actinomycetes</taxon>
        <taxon>Pseudonocardiales</taxon>
        <taxon>Pseudonocardiaceae</taxon>
        <taxon>Pseudonocardia</taxon>
    </lineage>
</organism>
<proteinExistence type="predicted"/>
<evidence type="ECO:0000313" key="2">
    <source>
        <dbReference type="EMBL" id="NMI02251.1"/>
    </source>
</evidence>